<dbReference type="InterPro" id="IPR027805">
    <property type="entry name" value="Transposase_HTH_dom"/>
</dbReference>
<evidence type="ECO:0000259" key="7">
    <source>
        <dbReference type="Pfam" id="PF13359"/>
    </source>
</evidence>
<evidence type="ECO:0000256" key="1">
    <source>
        <dbReference type="ARBA" id="ARBA00001968"/>
    </source>
</evidence>
<evidence type="ECO:0000259" key="8">
    <source>
        <dbReference type="Pfam" id="PF13613"/>
    </source>
</evidence>
<dbReference type="Pfam" id="PF13613">
    <property type="entry name" value="HTH_Tnp_4"/>
    <property type="match status" value="1"/>
</dbReference>
<dbReference type="PANTHER" id="PTHR23080">
    <property type="entry name" value="THAP DOMAIN PROTEIN"/>
    <property type="match status" value="1"/>
</dbReference>
<dbReference type="RefSeq" id="XP_065656229.1">
    <property type="nucleotide sequence ID" value="XM_065800157.1"/>
</dbReference>
<feature type="domain" description="THAP-type" evidence="6">
    <location>
        <begin position="14"/>
        <end position="102"/>
    </location>
</feature>
<dbReference type="Pfam" id="PF05485">
    <property type="entry name" value="THAP"/>
    <property type="match status" value="1"/>
</dbReference>
<gene>
    <name evidence="10" type="primary">LOC136081861</name>
</gene>
<protein>
    <submittedName>
        <fullName evidence="10">Uncharacterized protein LOC136081861</fullName>
    </submittedName>
</protein>
<keyword evidence="5" id="KW-0238">DNA-binding</keyword>
<dbReference type="PANTHER" id="PTHR23080:SF141">
    <property type="entry name" value="TRANSPOSASE HELIX-TURN-HELIX DOMAIN-CONTAINING PROTEIN"/>
    <property type="match status" value="1"/>
</dbReference>
<keyword evidence="4" id="KW-0862">Zinc</keyword>
<evidence type="ECO:0000256" key="4">
    <source>
        <dbReference type="ARBA" id="ARBA00022833"/>
    </source>
</evidence>
<evidence type="ECO:0000313" key="10">
    <source>
        <dbReference type="RefSeq" id="XP_065656229.1"/>
    </source>
</evidence>
<evidence type="ECO:0000256" key="3">
    <source>
        <dbReference type="ARBA" id="ARBA00022771"/>
    </source>
</evidence>
<keyword evidence="2" id="KW-0479">Metal-binding</keyword>
<dbReference type="InterPro" id="IPR027806">
    <property type="entry name" value="HARBI1_dom"/>
</dbReference>
<organism evidence="9 10">
    <name type="scientific">Hydra vulgaris</name>
    <name type="common">Hydra</name>
    <name type="synonym">Hydra attenuata</name>
    <dbReference type="NCBI Taxonomy" id="6087"/>
    <lineage>
        <taxon>Eukaryota</taxon>
        <taxon>Metazoa</taxon>
        <taxon>Cnidaria</taxon>
        <taxon>Hydrozoa</taxon>
        <taxon>Hydroidolina</taxon>
        <taxon>Anthoathecata</taxon>
        <taxon>Aplanulata</taxon>
        <taxon>Hydridae</taxon>
        <taxon>Hydra</taxon>
    </lineage>
</organism>
<sequence>MKPQSLKRKRSMGCAVFGCNNSQYNLEVWRNEFCEIHKVLRSSLTCTCLEPYKLFVFPSEKKLPAKRIKWQQLINRQSPTHQNKYCKIGANHRVCSQHFVDSEPSIENPYPIINLGYDSSKKVRTILPAPSRRSKINKKLELNCEQLPSCTLQSTPATSLLPLNFFKKKIDMQYLFTDDATKKNSTLKLTSDSISFWSPSTLKNTEDKSCVEIKKKSCVESEEKICVDFSIVNESLQDIHKESLNDSHDEINLLKYQDNIEKPVLDCSNNDLLVNDLLLEILRLKNKNICLKSKNKALHKKANMFKKLYLKNSKDIFTLHTQVIKCVCMQSVTSRILKTDSDCDFFTGVQTVAEFKSLHTIISPFVRRRWRGTKNTTTVTRKFKKVPKQFGPHRKLLSEDEFLLFLMKLRLGLLNRDLAERFNVSEALISSIISSWLKASSAVLSPIVYIPDKVNIINTRPGRFKDYKNLHSIMDATEFFIETPKNPDLQKLTWSEYKHHNTMKVLVCIAPNSAIMFLSHCYGGSVSDKAITNFSAYLDKVPPHSQIMVDKGFLIKKECDARHITLTMPPGRKGSEQMTPSEIVNTQKFANLRILVEQVIRRLKTFRILAVEYPVNMIRCFDDIVTVCAALSNLRKPIYL</sequence>
<evidence type="ECO:0000256" key="2">
    <source>
        <dbReference type="ARBA" id="ARBA00022723"/>
    </source>
</evidence>
<proteinExistence type="predicted"/>
<dbReference type="GeneID" id="136081861"/>
<name>A0ABM4C3U3_HYDVU</name>
<feature type="domain" description="Transposase Helix-turn-helix" evidence="8">
    <location>
        <begin position="394"/>
        <end position="439"/>
    </location>
</feature>
<feature type="domain" description="DDE Tnp4" evidence="7">
    <location>
        <begin position="474"/>
        <end position="633"/>
    </location>
</feature>
<dbReference type="Proteomes" id="UP001652625">
    <property type="component" value="Chromosome 06"/>
</dbReference>
<evidence type="ECO:0000313" key="9">
    <source>
        <dbReference type="Proteomes" id="UP001652625"/>
    </source>
</evidence>
<comment type="cofactor">
    <cofactor evidence="1">
        <name>a divalent metal cation</name>
        <dbReference type="ChEBI" id="CHEBI:60240"/>
    </cofactor>
</comment>
<accession>A0ABM4C3U3</accession>
<keyword evidence="9" id="KW-1185">Reference proteome</keyword>
<dbReference type="InterPro" id="IPR006612">
    <property type="entry name" value="THAP_Znf"/>
</dbReference>
<evidence type="ECO:0000259" key="6">
    <source>
        <dbReference type="Pfam" id="PF05485"/>
    </source>
</evidence>
<keyword evidence="3" id="KW-0863">Zinc-finger</keyword>
<reference evidence="10" key="1">
    <citation type="submission" date="2025-08" db="UniProtKB">
        <authorList>
            <consortium name="RefSeq"/>
        </authorList>
    </citation>
    <scope>IDENTIFICATION</scope>
</reference>
<evidence type="ECO:0000256" key="5">
    <source>
        <dbReference type="ARBA" id="ARBA00023125"/>
    </source>
</evidence>
<dbReference type="Pfam" id="PF13359">
    <property type="entry name" value="DDE_Tnp_4"/>
    <property type="match status" value="1"/>
</dbReference>